<dbReference type="GeneID" id="109579291"/>
<sequence length="191" mass="22617">MLFQSIKMRCSSLWLIFALKISFYWRSVHLVSMIKFTNIKCVALDKPFADFAYCKLKALSRDDVALSLRVKLFEVPVNNVSSFVFQLKVEFFKKYNGYRPFLFNKTLNFCEFLRNKKRVALLDIIFKFLELYSNINHTCPYNNDIIVDRLILRPSYFTMLPAPAGEYRIKITVGAYNDWKAIVNVFLQIWE</sequence>
<evidence type="ECO:0000313" key="2">
    <source>
        <dbReference type="RefSeq" id="XP_029404791.2"/>
    </source>
</evidence>
<dbReference type="Proteomes" id="UP001652620">
    <property type="component" value="Chromosome 5"/>
</dbReference>
<dbReference type="PANTHER" id="PTHR20898">
    <property type="entry name" value="DAEDALUS ON 3-RELATED-RELATED"/>
    <property type="match status" value="1"/>
</dbReference>
<dbReference type="SMART" id="SM00697">
    <property type="entry name" value="DM8"/>
    <property type="match status" value="1"/>
</dbReference>
<dbReference type="PANTHER" id="PTHR20898:SF0">
    <property type="entry name" value="DAEDALUS ON 3-RELATED"/>
    <property type="match status" value="1"/>
</dbReference>
<dbReference type="InterPro" id="IPR010512">
    <property type="entry name" value="DUF1091"/>
</dbReference>
<dbReference type="KEGG" id="bdr:109579291"/>
<dbReference type="RefSeq" id="XP_029404791.2">
    <property type="nucleotide sequence ID" value="XM_029548931.2"/>
</dbReference>
<dbReference type="OrthoDB" id="7789165at2759"/>
<keyword evidence="1" id="KW-1185">Reference proteome</keyword>
<protein>
    <submittedName>
        <fullName evidence="2">Uncharacterized protein LOC109579291 isoform X1</fullName>
    </submittedName>
</protein>
<dbReference type="Pfam" id="PF06477">
    <property type="entry name" value="DUF1091"/>
    <property type="match status" value="1"/>
</dbReference>
<organism evidence="1 2">
    <name type="scientific">Bactrocera dorsalis</name>
    <name type="common">Oriental fruit fly</name>
    <name type="synonym">Dacus dorsalis</name>
    <dbReference type="NCBI Taxonomy" id="27457"/>
    <lineage>
        <taxon>Eukaryota</taxon>
        <taxon>Metazoa</taxon>
        <taxon>Ecdysozoa</taxon>
        <taxon>Arthropoda</taxon>
        <taxon>Hexapoda</taxon>
        <taxon>Insecta</taxon>
        <taxon>Pterygota</taxon>
        <taxon>Neoptera</taxon>
        <taxon>Endopterygota</taxon>
        <taxon>Diptera</taxon>
        <taxon>Brachycera</taxon>
        <taxon>Muscomorpha</taxon>
        <taxon>Tephritoidea</taxon>
        <taxon>Tephritidae</taxon>
        <taxon>Bactrocera</taxon>
        <taxon>Bactrocera</taxon>
    </lineage>
</organism>
<evidence type="ECO:0000313" key="1">
    <source>
        <dbReference type="Proteomes" id="UP001652620"/>
    </source>
</evidence>
<name>A0A8N4L0T0_BACDO</name>
<dbReference type="AlphaFoldDB" id="A0A8N4L0T0"/>
<accession>A0A8N4L0T0</accession>
<reference evidence="2" key="1">
    <citation type="submission" date="2025-08" db="UniProtKB">
        <authorList>
            <consortium name="RefSeq"/>
        </authorList>
    </citation>
    <scope>IDENTIFICATION</scope>
    <source>
        <tissue evidence="2">Adult</tissue>
    </source>
</reference>
<gene>
    <name evidence="2" type="primary">LOC109579291</name>
</gene>
<proteinExistence type="predicted"/>